<proteinExistence type="predicted"/>
<dbReference type="SUPFAM" id="SSF56925">
    <property type="entry name" value="OMPA-like"/>
    <property type="match status" value="1"/>
</dbReference>
<dbReference type="Pfam" id="PF13505">
    <property type="entry name" value="OMP_b-brl"/>
    <property type="match status" value="1"/>
</dbReference>
<protein>
    <submittedName>
        <fullName evidence="4">Outer membrane beta-barrel protein</fullName>
    </submittedName>
</protein>
<dbReference type="InterPro" id="IPR027385">
    <property type="entry name" value="Beta-barrel_OMP"/>
</dbReference>
<gene>
    <name evidence="4" type="ORF">GS617_04005</name>
</gene>
<evidence type="ECO:0000313" key="4">
    <source>
        <dbReference type="EMBL" id="NOD29425.1"/>
    </source>
</evidence>
<evidence type="ECO:0000313" key="5">
    <source>
        <dbReference type="Proteomes" id="UP000599383"/>
    </source>
</evidence>
<name>A0ABX1W831_9RHOB</name>
<evidence type="ECO:0000259" key="3">
    <source>
        <dbReference type="Pfam" id="PF13505"/>
    </source>
</evidence>
<dbReference type="Proteomes" id="UP000599383">
    <property type="component" value="Unassembled WGS sequence"/>
</dbReference>
<feature type="domain" description="Outer membrane protein beta-barrel" evidence="3">
    <location>
        <begin position="11"/>
        <end position="176"/>
    </location>
</feature>
<organism evidence="4 5">
    <name type="scientific">Ruegeria atlantica</name>
    <dbReference type="NCBI Taxonomy" id="81569"/>
    <lineage>
        <taxon>Bacteria</taxon>
        <taxon>Pseudomonadati</taxon>
        <taxon>Pseudomonadota</taxon>
        <taxon>Alphaproteobacteria</taxon>
        <taxon>Rhodobacterales</taxon>
        <taxon>Roseobacteraceae</taxon>
        <taxon>Ruegeria</taxon>
    </lineage>
</organism>
<reference evidence="4 5" key="1">
    <citation type="submission" date="2019-12" db="EMBL/GenBank/DDBJ databases">
        <title>Ruegeria JWLKs population differentiation of coral mucus and skeleton niches.</title>
        <authorList>
            <person name="Luo D."/>
        </authorList>
    </citation>
    <scope>NUCLEOTIDE SEQUENCE [LARGE SCALE GENOMIC DNA]</scope>
    <source>
        <strain evidence="4 5">HKCCD6238</strain>
    </source>
</reference>
<comment type="caution">
    <text evidence="4">The sequence shown here is derived from an EMBL/GenBank/DDBJ whole genome shotgun (WGS) entry which is preliminary data.</text>
</comment>
<dbReference type="Gene3D" id="2.40.160.20">
    <property type="match status" value="1"/>
</dbReference>
<evidence type="ECO:0000256" key="1">
    <source>
        <dbReference type="ARBA" id="ARBA00022729"/>
    </source>
</evidence>
<feature type="chain" id="PRO_5046285367" evidence="2">
    <location>
        <begin position="26"/>
        <end position="176"/>
    </location>
</feature>
<sequence length="176" mass="18489">MKQTFELFSALIVVALTASASPVLAEDWTGGYVGLSFGYADADGPGGSSGDDTAFGAHVGYDQDFGAFVLGGELEYNRLSLNLSQSQGSLDSMTRLKLRGGYDFGSALGYVVVGAARAETSVDSDTAAVYGIGIAYPIGENFVISGEALRQDFDDVTRSTGGLDSNVFNLRTTFRF</sequence>
<dbReference type="InterPro" id="IPR011250">
    <property type="entry name" value="OMP/PagP_B-barrel"/>
</dbReference>
<evidence type="ECO:0000256" key="2">
    <source>
        <dbReference type="SAM" id="SignalP"/>
    </source>
</evidence>
<keyword evidence="5" id="KW-1185">Reference proteome</keyword>
<keyword evidence="1 2" id="KW-0732">Signal</keyword>
<dbReference type="EMBL" id="WVQY01000001">
    <property type="protein sequence ID" value="NOD29425.1"/>
    <property type="molecule type" value="Genomic_DNA"/>
</dbReference>
<feature type="signal peptide" evidence="2">
    <location>
        <begin position="1"/>
        <end position="25"/>
    </location>
</feature>
<accession>A0ABX1W831</accession>
<dbReference type="RefSeq" id="WP_171167979.1">
    <property type="nucleotide sequence ID" value="NZ_WVQY01000001.1"/>
</dbReference>